<keyword evidence="2" id="KW-0378">Hydrolase</keyword>
<dbReference type="CDD" id="cd00229">
    <property type="entry name" value="SGNH_hydrolase"/>
    <property type="match status" value="1"/>
</dbReference>
<proteinExistence type="predicted"/>
<dbReference type="Pfam" id="PF13472">
    <property type="entry name" value="Lipase_GDSL_2"/>
    <property type="match status" value="1"/>
</dbReference>
<dbReference type="AlphaFoldDB" id="A0A936YXN1"/>
<dbReference type="EMBL" id="JAEQNE010000001">
    <property type="protein sequence ID" value="MBL0390522.1"/>
    <property type="molecule type" value="Genomic_DNA"/>
</dbReference>
<dbReference type="Proteomes" id="UP000599109">
    <property type="component" value="Unassembled WGS sequence"/>
</dbReference>
<protein>
    <submittedName>
        <fullName evidence="2">SGNH/GDSL hydrolase family protein</fullName>
    </submittedName>
</protein>
<evidence type="ECO:0000313" key="3">
    <source>
        <dbReference type="Proteomes" id="UP000599109"/>
    </source>
</evidence>
<evidence type="ECO:0000259" key="1">
    <source>
        <dbReference type="Pfam" id="PF13472"/>
    </source>
</evidence>
<dbReference type="InterPro" id="IPR013830">
    <property type="entry name" value="SGNH_hydro"/>
</dbReference>
<dbReference type="Gene3D" id="3.40.50.1110">
    <property type="entry name" value="SGNH hydrolase"/>
    <property type="match status" value="1"/>
</dbReference>
<evidence type="ECO:0000313" key="2">
    <source>
        <dbReference type="EMBL" id="MBL0390522.1"/>
    </source>
</evidence>
<keyword evidence="3" id="KW-1185">Reference proteome</keyword>
<organism evidence="2 3">
    <name type="scientific">Ramlibacter monticola</name>
    <dbReference type="NCBI Taxonomy" id="1926872"/>
    <lineage>
        <taxon>Bacteria</taxon>
        <taxon>Pseudomonadati</taxon>
        <taxon>Pseudomonadota</taxon>
        <taxon>Betaproteobacteria</taxon>
        <taxon>Burkholderiales</taxon>
        <taxon>Comamonadaceae</taxon>
        <taxon>Ramlibacter</taxon>
    </lineage>
</organism>
<feature type="domain" description="SGNH hydrolase-type esterase" evidence="1">
    <location>
        <begin position="152"/>
        <end position="315"/>
    </location>
</feature>
<sequence>MPPTVTVVAAATTTIQSARKVAPSDAAFRYLGAAPGPWANDKRFWVASGDLAQHLKVTFKTNAPRVDLFMTEFNTRFEIRVDGKTAPGMPVRFGTTGTPRVVQLEFPAGSRERVIDVYGLLMPFGGVWVPDGYTVTQPTELDALPVIAFAPGDSYTQGTGAATPRQTYAGWAADALGYEGWSDGVGSTGWLTTGGNSPAQRVQSTAAKLSHKPDIIVTAMGFNDAGGDLALVAASYDATIAQLKAAWPTAKLATLGPWTPRGTTTAALTAMKQTLQARAAANDVAFIDVEGIITPENAAQYTGSDNTHPTAAGHRYLGEQISIRMKAMGL</sequence>
<gene>
    <name evidence="2" type="ORF">JJ685_05140</name>
</gene>
<dbReference type="RefSeq" id="WP_201673117.1">
    <property type="nucleotide sequence ID" value="NZ_JAEQNE010000001.1"/>
</dbReference>
<comment type="caution">
    <text evidence="2">The sequence shown here is derived from an EMBL/GenBank/DDBJ whole genome shotgun (WGS) entry which is preliminary data.</text>
</comment>
<reference evidence="2 3" key="1">
    <citation type="journal article" date="2017" name="Int. J. Syst. Evol. Microbiol.">
        <title>Ramlibacter monticola sp. nov., isolated from forest soil.</title>
        <authorList>
            <person name="Chaudhary D.K."/>
            <person name="Kim J."/>
        </authorList>
    </citation>
    <scope>NUCLEOTIDE SEQUENCE [LARGE SCALE GENOMIC DNA]</scope>
    <source>
        <strain evidence="2 3">KACC 19175</strain>
    </source>
</reference>
<name>A0A936YXN1_9BURK</name>
<dbReference type="GO" id="GO:0016788">
    <property type="term" value="F:hydrolase activity, acting on ester bonds"/>
    <property type="evidence" value="ECO:0007669"/>
    <property type="project" value="UniProtKB-ARBA"/>
</dbReference>
<dbReference type="InterPro" id="IPR036514">
    <property type="entry name" value="SGNH_hydro_sf"/>
</dbReference>
<accession>A0A936YXN1</accession>
<dbReference type="SUPFAM" id="SSF52266">
    <property type="entry name" value="SGNH hydrolase"/>
    <property type="match status" value="1"/>
</dbReference>